<proteinExistence type="predicted"/>
<gene>
    <name evidence="1" type="ORF">PORY_002318</name>
</gene>
<comment type="caution">
    <text evidence="1">The sequence shown here is derived from an EMBL/GenBank/DDBJ whole genome shotgun (WGS) entry which is preliminary data.</text>
</comment>
<accession>A0ACB7CBN8</accession>
<dbReference type="Proteomes" id="UP000768646">
    <property type="component" value="Unassembled WGS sequence"/>
</dbReference>
<organism evidence="1 2">
    <name type="scientific">Pneumocystis oryctolagi</name>
    <dbReference type="NCBI Taxonomy" id="42067"/>
    <lineage>
        <taxon>Eukaryota</taxon>
        <taxon>Fungi</taxon>
        <taxon>Dikarya</taxon>
        <taxon>Ascomycota</taxon>
        <taxon>Taphrinomycotina</taxon>
        <taxon>Pneumocystomycetes</taxon>
        <taxon>Pneumocystaceae</taxon>
        <taxon>Pneumocystis</taxon>
    </lineage>
</organism>
<evidence type="ECO:0000313" key="1">
    <source>
        <dbReference type="EMBL" id="KAG4304343.1"/>
    </source>
</evidence>
<reference evidence="1 2" key="1">
    <citation type="journal article" date="2021" name="Commun. Biol.">
        <title>Genomic insights into the host specific adaptation of the Pneumocystis genus.</title>
        <authorList>
            <person name="Cisse O.H."/>
            <person name="Ma L."/>
            <person name="Dekker J.P."/>
            <person name="Khil P.P."/>
            <person name="Youn J.-H."/>
            <person name="Brenchley J.M."/>
            <person name="Blair R."/>
            <person name="Pahar B."/>
            <person name="Chabe M."/>
            <person name="Van Rompay K.K.A."/>
            <person name="Keesler R."/>
            <person name="Sukura A."/>
            <person name="Hirsch V."/>
            <person name="Kutty G."/>
            <person name="Liu Y."/>
            <person name="Peng L."/>
            <person name="Chen J."/>
            <person name="Song J."/>
            <person name="Weissenbacher-Lang C."/>
            <person name="Xu J."/>
            <person name="Upham N.S."/>
            <person name="Stajich J.E."/>
            <person name="Cuomo C.A."/>
            <person name="Cushion M.T."/>
            <person name="Kovacs J.A."/>
        </authorList>
    </citation>
    <scope>NUCLEOTIDE SEQUENCE [LARGE SCALE GENOMIC DNA]</scope>
    <source>
        <strain evidence="1 2">RABM</strain>
    </source>
</reference>
<dbReference type="EMBL" id="JABTEG010000009">
    <property type="protein sequence ID" value="KAG4304343.1"/>
    <property type="molecule type" value="Genomic_DNA"/>
</dbReference>
<name>A0ACB7CBN8_9ASCO</name>
<protein>
    <submittedName>
        <fullName evidence="1">Uncharacterized protein</fullName>
    </submittedName>
</protein>
<evidence type="ECO:0000313" key="2">
    <source>
        <dbReference type="Proteomes" id="UP000768646"/>
    </source>
</evidence>
<sequence>MNPLKLKNINENTKQIETYKEAIDNPLRSPKKTDNACTKVSSKNLLPITVQSSQLKQFQMALKNNQDVYYTDNSNLLETFSLRSYSEVQKNHPNLDIRPNQPFEQYPTKENLSYEFETKLDNSKKKNCFFYASEFQQQKSSSQMHFFPKDSKALSSQSQIDIFQLGKQPLPKISHKSESTILKNDHFFQKDTNLPVSLKSPYLMPKSNNNTPSITPPENRTPLTSPYVSPRKKMQPTNLINISNIPCINDAMFPNESRSPKYNLYSRNSPNCSPKTSETNIGFIAAEASDNTKFARTNRKILDLEISNTSLLALNDNLEKQTRRQMFEIKELRKKITTKNIYIENSNSGSTLNSDESDSDSILSQNSDFSIDDYQKIINNSQSFMKSLKRTLKLTKNMIKEGHQALENLEDNNIPIYSETVNKNIDP</sequence>
<keyword evidence="2" id="KW-1185">Reference proteome</keyword>